<dbReference type="PANTHER" id="PTHR24173">
    <property type="entry name" value="ANKYRIN REPEAT CONTAINING"/>
    <property type="match status" value="1"/>
</dbReference>
<feature type="repeat" description="ANK" evidence="8">
    <location>
        <begin position="45"/>
        <end position="77"/>
    </location>
</feature>
<dbReference type="InterPro" id="IPR036770">
    <property type="entry name" value="Ankyrin_rpt-contain_sf"/>
</dbReference>
<evidence type="ECO:0000256" key="8">
    <source>
        <dbReference type="PROSITE-ProRule" id="PRU00023"/>
    </source>
</evidence>
<feature type="transmembrane region" description="Helical" evidence="9">
    <location>
        <begin position="361"/>
        <end position="378"/>
    </location>
</feature>
<dbReference type="PROSITE" id="PS50297">
    <property type="entry name" value="ANK_REP_REGION"/>
    <property type="match status" value="4"/>
</dbReference>
<dbReference type="Pfam" id="PF13637">
    <property type="entry name" value="Ank_4"/>
    <property type="match status" value="1"/>
</dbReference>
<dbReference type="Proteomes" id="UP001165190">
    <property type="component" value="Unassembled WGS sequence"/>
</dbReference>
<feature type="transmembrane region" description="Helical" evidence="9">
    <location>
        <begin position="299"/>
        <end position="323"/>
    </location>
</feature>
<sequence>MGQGLSCGTNQENGLFSAFKTGDIETVEALLKREPSLLYHTTVYDRHSALHIAAANGQIEILDMLLEKFVNPDVVNRHKQTPLMLAAMHGKISCVEKLIEAGANILMFDSLHGRTCLHYAAYYGHFDCLQAILSAAQSSPVAVSWGYARFVNIRDARGATPLHLAARQRRSECVHILLDNGAFVCASTGGYGFPGSTPLHLAARGGSLDCIRKLLAWGADRLQIDASGRIPYVVALKYKHGACAALLNPSSAEPLVCPAKITRDVEAIWFLIRFSTFPEMEKLLQLYDQTKVLASSKSIARCTISCISVLLTQFALVLVPLFFSSSPLFIQLTLSALILLIVLGSGGWCRWVLGFRASAPAFVFFTVFFVWGVYVVVVRKSDFKCYGRCVQWRDDYARHWSIIMLKDPGFVAHESFCSDELDENSGFGVQTHNESSRLQMRVRYCKSCKTYIQGFDHHCPALGNCIGQKNYVIFIVLLVGFITTEISYVVCSSQYASKFQVLKEIRMETGSNLVMAGSTLLFCVLQVLWQGLFLIWHVYCICFNIRTEEWVNWKKYPEFQLNASSFTSFPWRQSLLLKCGCKTANRKVRYLVFQDMPLEGQLEGTDYNVRHIWCMAGELHVQDTDPTEGTSFVNVHCCPFDHIKQYGN</sequence>
<reference evidence="11" key="1">
    <citation type="submission" date="2023-05" db="EMBL/GenBank/DDBJ databases">
        <title>Genome and transcriptome analyses reveal genes involved in the formation of fine ridges on petal epidermal cells in Hibiscus trionum.</title>
        <authorList>
            <person name="Koshimizu S."/>
            <person name="Masuda S."/>
            <person name="Ishii T."/>
            <person name="Shirasu K."/>
            <person name="Hoshino A."/>
            <person name="Arita M."/>
        </authorList>
    </citation>
    <scope>NUCLEOTIDE SEQUENCE</scope>
    <source>
        <strain evidence="11">Hamamatsu line</strain>
    </source>
</reference>
<dbReference type="EC" id="2.3.1.225" evidence="9"/>
<dbReference type="Gene3D" id="1.25.40.20">
    <property type="entry name" value="Ankyrin repeat-containing domain"/>
    <property type="match status" value="2"/>
</dbReference>
<feature type="transmembrane region" description="Helical" evidence="9">
    <location>
        <begin position="471"/>
        <end position="491"/>
    </location>
</feature>
<dbReference type="InterPro" id="IPR001594">
    <property type="entry name" value="Palmitoyltrfase_DHHC"/>
</dbReference>
<dbReference type="Pfam" id="PF01529">
    <property type="entry name" value="DHHC"/>
    <property type="match status" value="1"/>
</dbReference>
<name>A0A9W7MB20_HIBTR</name>
<keyword evidence="9" id="KW-0808">Transferase</keyword>
<evidence type="ECO:0000256" key="2">
    <source>
        <dbReference type="ARBA" id="ARBA00008574"/>
    </source>
</evidence>
<dbReference type="PROSITE" id="PS50216">
    <property type="entry name" value="DHHC"/>
    <property type="match status" value="1"/>
</dbReference>
<comment type="similarity">
    <text evidence="2 9">Belongs to the DHHC palmitoyltransferase family.</text>
</comment>
<evidence type="ECO:0000256" key="7">
    <source>
        <dbReference type="ARBA" id="ARBA00023136"/>
    </source>
</evidence>
<comment type="catalytic activity">
    <reaction evidence="9">
        <text>L-cysteinyl-[protein] + hexadecanoyl-CoA = S-hexadecanoyl-L-cysteinyl-[protein] + CoA</text>
        <dbReference type="Rhea" id="RHEA:36683"/>
        <dbReference type="Rhea" id="RHEA-COMP:10131"/>
        <dbReference type="Rhea" id="RHEA-COMP:11032"/>
        <dbReference type="ChEBI" id="CHEBI:29950"/>
        <dbReference type="ChEBI" id="CHEBI:57287"/>
        <dbReference type="ChEBI" id="CHEBI:57379"/>
        <dbReference type="ChEBI" id="CHEBI:74151"/>
        <dbReference type="EC" id="2.3.1.225"/>
    </reaction>
</comment>
<evidence type="ECO:0000256" key="5">
    <source>
        <dbReference type="ARBA" id="ARBA00022989"/>
    </source>
</evidence>
<protein>
    <recommendedName>
        <fullName evidence="9">S-acyltransferase</fullName>
        <ecNumber evidence="9">2.3.1.225</ecNumber>
    </recommendedName>
    <alternativeName>
        <fullName evidence="9">Palmitoyltransferase</fullName>
    </alternativeName>
</protein>
<gene>
    <name evidence="11" type="ORF">HRI_003379100</name>
</gene>
<feature type="repeat" description="ANK" evidence="8">
    <location>
        <begin position="157"/>
        <end position="189"/>
    </location>
</feature>
<feature type="repeat" description="ANK" evidence="8">
    <location>
        <begin position="78"/>
        <end position="110"/>
    </location>
</feature>
<evidence type="ECO:0000256" key="9">
    <source>
        <dbReference type="RuleBase" id="RU079119"/>
    </source>
</evidence>
<proteinExistence type="inferred from homology"/>
<dbReference type="InterPro" id="IPR002110">
    <property type="entry name" value="Ankyrin_rpt"/>
</dbReference>
<accession>A0A9W7MB20</accession>
<keyword evidence="7 9" id="KW-0472">Membrane</keyword>
<evidence type="ECO:0000313" key="11">
    <source>
        <dbReference type="EMBL" id="GMI97097.1"/>
    </source>
</evidence>
<organism evidence="11 12">
    <name type="scientific">Hibiscus trionum</name>
    <name type="common">Flower of an hour</name>
    <dbReference type="NCBI Taxonomy" id="183268"/>
    <lineage>
        <taxon>Eukaryota</taxon>
        <taxon>Viridiplantae</taxon>
        <taxon>Streptophyta</taxon>
        <taxon>Embryophyta</taxon>
        <taxon>Tracheophyta</taxon>
        <taxon>Spermatophyta</taxon>
        <taxon>Magnoliopsida</taxon>
        <taxon>eudicotyledons</taxon>
        <taxon>Gunneridae</taxon>
        <taxon>Pentapetalae</taxon>
        <taxon>rosids</taxon>
        <taxon>malvids</taxon>
        <taxon>Malvales</taxon>
        <taxon>Malvaceae</taxon>
        <taxon>Malvoideae</taxon>
        <taxon>Hibiscus</taxon>
    </lineage>
</organism>
<evidence type="ECO:0000313" key="12">
    <source>
        <dbReference type="Proteomes" id="UP001165190"/>
    </source>
</evidence>
<keyword evidence="12" id="KW-1185">Reference proteome</keyword>
<dbReference type="SMART" id="SM00248">
    <property type="entry name" value="ANK"/>
    <property type="match status" value="6"/>
</dbReference>
<dbReference type="OrthoDB" id="331948at2759"/>
<comment type="subcellular location">
    <subcellularLocation>
        <location evidence="1">Endomembrane system</location>
        <topology evidence="1">Multi-pass membrane protein</topology>
    </subcellularLocation>
</comment>
<keyword evidence="5 9" id="KW-1133">Transmembrane helix</keyword>
<dbReference type="PANTHER" id="PTHR24173:SF74">
    <property type="entry name" value="ANKYRIN REPEAT DOMAIN-CONTAINING PROTEIN 16"/>
    <property type="match status" value="1"/>
</dbReference>
<dbReference type="AlphaFoldDB" id="A0A9W7MB20"/>
<dbReference type="Pfam" id="PF12796">
    <property type="entry name" value="Ank_2"/>
    <property type="match status" value="1"/>
</dbReference>
<dbReference type="GO" id="GO:0019706">
    <property type="term" value="F:protein-cysteine S-palmitoyltransferase activity"/>
    <property type="evidence" value="ECO:0007669"/>
    <property type="project" value="UniProtKB-EC"/>
</dbReference>
<dbReference type="GO" id="GO:0012505">
    <property type="term" value="C:endomembrane system"/>
    <property type="evidence" value="ECO:0007669"/>
    <property type="project" value="UniProtKB-SubCell"/>
</dbReference>
<comment type="caution">
    <text evidence="11">The sequence shown here is derived from an EMBL/GenBank/DDBJ whole genome shotgun (WGS) entry which is preliminary data.</text>
</comment>
<dbReference type="PROSITE" id="PS50088">
    <property type="entry name" value="ANK_REPEAT"/>
    <property type="match status" value="4"/>
</dbReference>
<evidence type="ECO:0000256" key="4">
    <source>
        <dbReference type="ARBA" id="ARBA00022737"/>
    </source>
</evidence>
<feature type="transmembrane region" description="Helical" evidence="9">
    <location>
        <begin position="512"/>
        <end position="539"/>
    </location>
</feature>
<feature type="repeat" description="ANK" evidence="8">
    <location>
        <begin position="194"/>
        <end position="226"/>
    </location>
</feature>
<feature type="transmembrane region" description="Helical" evidence="9">
    <location>
        <begin position="329"/>
        <end position="349"/>
    </location>
</feature>
<dbReference type="EMBL" id="BSYR01000030">
    <property type="protein sequence ID" value="GMI97097.1"/>
    <property type="molecule type" value="Genomic_DNA"/>
</dbReference>
<evidence type="ECO:0000259" key="10">
    <source>
        <dbReference type="Pfam" id="PF01529"/>
    </source>
</evidence>
<keyword evidence="6 8" id="KW-0040">ANK repeat</keyword>
<evidence type="ECO:0000256" key="1">
    <source>
        <dbReference type="ARBA" id="ARBA00004127"/>
    </source>
</evidence>
<evidence type="ECO:0000256" key="3">
    <source>
        <dbReference type="ARBA" id="ARBA00022692"/>
    </source>
</evidence>
<comment type="domain">
    <text evidence="9">The DHHC domain is required for palmitoyltransferase activity.</text>
</comment>
<keyword evidence="9" id="KW-0012">Acyltransferase</keyword>
<evidence type="ECO:0000256" key="6">
    <source>
        <dbReference type="ARBA" id="ARBA00023043"/>
    </source>
</evidence>
<feature type="domain" description="Palmitoyltransferase DHHC" evidence="10">
    <location>
        <begin position="438"/>
        <end position="554"/>
    </location>
</feature>
<keyword evidence="3 9" id="KW-0812">Transmembrane</keyword>
<keyword evidence="4" id="KW-0677">Repeat</keyword>
<dbReference type="SUPFAM" id="SSF48403">
    <property type="entry name" value="Ankyrin repeat"/>
    <property type="match status" value="1"/>
</dbReference>